<evidence type="ECO:0000256" key="3">
    <source>
        <dbReference type="SAM" id="MobiDB-lite"/>
    </source>
</evidence>
<keyword evidence="5" id="KW-1185">Reference proteome</keyword>
<feature type="region of interest" description="Disordered" evidence="3">
    <location>
        <begin position="216"/>
        <end position="244"/>
    </location>
</feature>
<dbReference type="PANTHER" id="PTHR46344">
    <property type="entry name" value="OS02G0202900 PROTEIN"/>
    <property type="match status" value="1"/>
</dbReference>
<dbReference type="AlphaFoldDB" id="A0AAU9J2H9"/>
<evidence type="ECO:0008006" key="6">
    <source>
        <dbReference type="Google" id="ProtNLM"/>
    </source>
</evidence>
<reference evidence="4" key="1">
    <citation type="submission" date="2021-09" db="EMBL/GenBank/DDBJ databases">
        <authorList>
            <consortium name="AG Swart"/>
            <person name="Singh M."/>
            <person name="Singh A."/>
            <person name="Seah K."/>
            <person name="Emmerich C."/>
        </authorList>
    </citation>
    <scope>NUCLEOTIDE SEQUENCE</scope>
    <source>
        <strain evidence="4">ATCC30299</strain>
    </source>
</reference>
<protein>
    <recommendedName>
        <fullName evidence="6">Kelch motif family protein</fullName>
    </recommendedName>
</protein>
<dbReference type="SMART" id="SM00612">
    <property type="entry name" value="Kelch"/>
    <property type="match status" value="2"/>
</dbReference>
<sequence>MPKMLNTIIMSLMNTKSCEICKGVGELICFCKQVILCSSCVGKHIISDIGSNHKPVALSESQLTSLVAENWREICATEAQILAQASQKQEILSHIKSRLEREISNIDEFQNLSIQFITEIVKVIERDLLGAAEDMTLKVINQCGALKKQINEALETVKKGDYQYNELANSMTNCLTIEEVDKFEIIKKKVDYTQVDIKNAIVNQFVFDIGLKNSGTNTPAPDPKHPKAATPTSTDSHSPKKVPQLALPKQNIIKTKIASPKTAPPKIGFRDAKRTKTQTPMSLSDFEENYVSLTSRDGSDYEITRMSQTQRDFKTKMQRSSSVSRRKIISSMLYCFIPNMKYLITFNTSIDELSKIKIKNRDVGLDGSAWTITPDGLIIITGGLQISPKKSTWIFNVVSQDLTIGPAMKNPRFNHAIINIGEFVYVFGGFNNGNLKDCERLNVAQRTWQKIASLNVARESCSAAFIKGNIYIAGGTDSIEAYNIAGNRFSLLKIKIPDCIRCFMFSVENNLIILHGKKATKVDPINSQTVEDVLDLPEEDWWSPANHISNEKSIFFIRKFFIYKYDIEENLLFPIQSCTN</sequence>
<evidence type="ECO:0000256" key="2">
    <source>
        <dbReference type="ARBA" id="ARBA00022737"/>
    </source>
</evidence>
<evidence type="ECO:0000313" key="4">
    <source>
        <dbReference type="EMBL" id="CAG9315941.1"/>
    </source>
</evidence>
<dbReference type="PANTHER" id="PTHR46344:SF27">
    <property type="entry name" value="KELCH REPEAT SUPERFAMILY PROTEIN"/>
    <property type="match status" value="1"/>
</dbReference>
<comment type="caution">
    <text evidence="4">The sequence shown here is derived from an EMBL/GenBank/DDBJ whole genome shotgun (WGS) entry which is preliminary data.</text>
</comment>
<dbReference type="InterPro" id="IPR015915">
    <property type="entry name" value="Kelch-typ_b-propeller"/>
</dbReference>
<gene>
    <name evidence="4" type="ORF">BSTOLATCC_MIC14685</name>
</gene>
<proteinExistence type="predicted"/>
<dbReference type="SUPFAM" id="SSF117281">
    <property type="entry name" value="Kelch motif"/>
    <property type="match status" value="1"/>
</dbReference>
<evidence type="ECO:0000256" key="1">
    <source>
        <dbReference type="ARBA" id="ARBA00022441"/>
    </source>
</evidence>
<dbReference type="Pfam" id="PF01344">
    <property type="entry name" value="Kelch_1"/>
    <property type="match status" value="1"/>
</dbReference>
<keyword evidence="1" id="KW-0880">Kelch repeat</keyword>
<accession>A0AAU9J2H9</accession>
<keyword evidence="2" id="KW-0677">Repeat</keyword>
<organism evidence="4 5">
    <name type="scientific">Blepharisma stoltei</name>
    <dbReference type="NCBI Taxonomy" id="1481888"/>
    <lineage>
        <taxon>Eukaryota</taxon>
        <taxon>Sar</taxon>
        <taxon>Alveolata</taxon>
        <taxon>Ciliophora</taxon>
        <taxon>Postciliodesmatophora</taxon>
        <taxon>Heterotrichea</taxon>
        <taxon>Heterotrichida</taxon>
        <taxon>Blepharismidae</taxon>
        <taxon>Blepharisma</taxon>
    </lineage>
</organism>
<dbReference type="EMBL" id="CAJZBQ010000014">
    <property type="protein sequence ID" value="CAG9315941.1"/>
    <property type="molecule type" value="Genomic_DNA"/>
</dbReference>
<name>A0AAU9J2H9_9CILI</name>
<dbReference type="Gene3D" id="2.120.10.80">
    <property type="entry name" value="Kelch-type beta propeller"/>
    <property type="match status" value="1"/>
</dbReference>
<dbReference type="InterPro" id="IPR006652">
    <property type="entry name" value="Kelch_1"/>
</dbReference>
<dbReference type="Proteomes" id="UP001162131">
    <property type="component" value="Unassembled WGS sequence"/>
</dbReference>
<evidence type="ECO:0000313" key="5">
    <source>
        <dbReference type="Proteomes" id="UP001162131"/>
    </source>
</evidence>